<evidence type="ECO:0000313" key="4">
    <source>
        <dbReference type="Proteomes" id="UP000769528"/>
    </source>
</evidence>
<dbReference type="PANTHER" id="PTHR11178">
    <property type="entry name" value="IRON-SULFUR CLUSTER SCAFFOLD PROTEIN NFU-RELATED"/>
    <property type="match status" value="1"/>
</dbReference>
<evidence type="ECO:0000256" key="1">
    <source>
        <dbReference type="ARBA" id="ARBA00006420"/>
    </source>
</evidence>
<dbReference type="InterPro" id="IPR034904">
    <property type="entry name" value="FSCA_dom_sf"/>
</dbReference>
<name>A0A9P8PZS3_9ASCO</name>
<dbReference type="Pfam" id="PF08712">
    <property type="entry name" value="Nfu_N"/>
    <property type="match status" value="1"/>
</dbReference>
<dbReference type="GO" id="GO:0005739">
    <property type="term" value="C:mitochondrion"/>
    <property type="evidence" value="ECO:0007669"/>
    <property type="project" value="TreeGrafter"/>
</dbReference>
<sequence>MFQLMKISTNIKKSLITSTRFLSIKTLSTPNENALKFQIDQLILNKFENPNLKSSYQISLINQQQSPLACKIFEYSNDVESILIGSNFISVNKNEFAHWNQIKPLVESILENHLKNKEPIIDENYLSKEQGLDNSNLTEEEQEITDEIEELMETRIRPTIQEDGGDIIFLRYKDGKVYVQLQGACTSCSLSDDTLKSGIQSMLSHYIEEVEEVINLAEVEFNKFEEKLKTQREIR</sequence>
<dbReference type="Pfam" id="PF01106">
    <property type="entry name" value="NifU"/>
    <property type="match status" value="1"/>
</dbReference>
<dbReference type="OrthoDB" id="565552at2759"/>
<feature type="domain" description="Scaffold protein Nfu/NifU N-terminal" evidence="2">
    <location>
        <begin position="24"/>
        <end position="117"/>
    </location>
</feature>
<dbReference type="GO" id="GO:0051536">
    <property type="term" value="F:iron-sulfur cluster binding"/>
    <property type="evidence" value="ECO:0007669"/>
    <property type="project" value="InterPro"/>
</dbReference>
<reference evidence="3" key="2">
    <citation type="submission" date="2021-01" db="EMBL/GenBank/DDBJ databases">
        <authorList>
            <person name="Schikora-Tamarit M.A."/>
        </authorList>
    </citation>
    <scope>NUCLEOTIDE SEQUENCE</scope>
    <source>
        <strain evidence="3">CBS6341</strain>
    </source>
</reference>
<reference evidence="3" key="1">
    <citation type="journal article" date="2021" name="Open Biol.">
        <title>Shared evolutionary footprints suggest mitochondrial oxidative damage underlies multiple complex I losses in fungi.</title>
        <authorList>
            <person name="Schikora-Tamarit M.A."/>
            <person name="Marcet-Houben M."/>
            <person name="Nosek J."/>
            <person name="Gabaldon T."/>
        </authorList>
    </citation>
    <scope>NUCLEOTIDE SEQUENCE</scope>
    <source>
        <strain evidence="3">CBS6341</strain>
    </source>
</reference>
<dbReference type="SUPFAM" id="SSF110836">
    <property type="entry name" value="Hypothetical protein SAV1430"/>
    <property type="match status" value="1"/>
</dbReference>
<dbReference type="InterPro" id="IPR014824">
    <property type="entry name" value="Nfu/NifU_N"/>
</dbReference>
<evidence type="ECO:0000259" key="2">
    <source>
        <dbReference type="SMART" id="SM00932"/>
    </source>
</evidence>
<dbReference type="PANTHER" id="PTHR11178:SF1">
    <property type="entry name" value="NFU1 IRON-SULFUR CLUSTER SCAFFOLD HOMOLOG, MITOCHONDRIAL"/>
    <property type="match status" value="1"/>
</dbReference>
<dbReference type="SMART" id="SM00932">
    <property type="entry name" value="Nfu_N"/>
    <property type="match status" value="1"/>
</dbReference>
<dbReference type="Gene3D" id="3.30.1370.70">
    <property type="entry name" value="Scaffold protein Nfu/NifU, N-terminal domain"/>
    <property type="match status" value="1"/>
</dbReference>
<proteinExistence type="inferred from homology"/>
<dbReference type="EMBL" id="JAEUBF010000094">
    <property type="protein sequence ID" value="KAH3680562.1"/>
    <property type="molecule type" value="Genomic_DNA"/>
</dbReference>
<dbReference type="Proteomes" id="UP000769528">
    <property type="component" value="Unassembled WGS sequence"/>
</dbReference>
<comment type="caution">
    <text evidence="3">The sequence shown here is derived from an EMBL/GenBank/DDBJ whole genome shotgun (WGS) entry which is preliminary data.</text>
</comment>
<keyword evidence="4" id="KW-1185">Reference proteome</keyword>
<accession>A0A9P8PZS3</accession>
<dbReference type="AlphaFoldDB" id="A0A9P8PZS3"/>
<protein>
    <recommendedName>
        <fullName evidence="2">Scaffold protein Nfu/NifU N-terminal domain-containing protein</fullName>
    </recommendedName>
</protein>
<dbReference type="InterPro" id="IPR001075">
    <property type="entry name" value="NIF_FeS_clus_asmbl_NifU_C"/>
</dbReference>
<dbReference type="InterPro" id="IPR035433">
    <property type="entry name" value="NFU1-like"/>
</dbReference>
<comment type="similarity">
    <text evidence="1">Belongs to the NifU family.</text>
</comment>
<dbReference type="PIRSF" id="PIRSF036773">
    <property type="entry name" value="HIRIP5"/>
    <property type="match status" value="1"/>
</dbReference>
<dbReference type="GO" id="GO:0016226">
    <property type="term" value="P:iron-sulfur cluster assembly"/>
    <property type="evidence" value="ECO:0007669"/>
    <property type="project" value="InterPro"/>
</dbReference>
<evidence type="ECO:0000313" key="3">
    <source>
        <dbReference type="EMBL" id="KAH3680562.1"/>
    </source>
</evidence>
<dbReference type="GO" id="GO:0005506">
    <property type="term" value="F:iron ion binding"/>
    <property type="evidence" value="ECO:0007669"/>
    <property type="project" value="InterPro"/>
</dbReference>
<organism evidence="3 4">
    <name type="scientific">Wickerhamomyces mucosus</name>
    <dbReference type="NCBI Taxonomy" id="1378264"/>
    <lineage>
        <taxon>Eukaryota</taxon>
        <taxon>Fungi</taxon>
        <taxon>Dikarya</taxon>
        <taxon>Ascomycota</taxon>
        <taxon>Saccharomycotina</taxon>
        <taxon>Saccharomycetes</taxon>
        <taxon>Phaffomycetales</taxon>
        <taxon>Wickerhamomycetaceae</taxon>
        <taxon>Wickerhamomyces</taxon>
    </lineage>
</organism>
<gene>
    <name evidence="3" type="ORF">WICMUC_000236</name>
</gene>
<dbReference type="Gene3D" id="3.30.300.130">
    <property type="entry name" value="Fe-S cluster assembly (FSCA)"/>
    <property type="match status" value="1"/>
</dbReference>
<dbReference type="SUPFAM" id="SSF117916">
    <property type="entry name" value="Fe-S cluster assembly (FSCA) domain-like"/>
    <property type="match status" value="1"/>
</dbReference>
<dbReference type="InterPro" id="IPR036498">
    <property type="entry name" value="Nfu/NifU_N_sf"/>
</dbReference>